<dbReference type="AlphaFoldDB" id="A0A7Y0SHD9"/>
<dbReference type="PANTHER" id="PTHR30349:SF41">
    <property type="entry name" value="INTEGRASE_RECOMBINASE PROTEIN MJ0367-RELATED"/>
    <property type="match status" value="1"/>
</dbReference>
<dbReference type="GO" id="GO:0015074">
    <property type="term" value="P:DNA integration"/>
    <property type="evidence" value="ECO:0007669"/>
    <property type="project" value="UniProtKB-KW"/>
</dbReference>
<evidence type="ECO:0000313" key="9">
    <source>
        <dbReference type="Proteomes" id="UP000518904"/>
    </source>
</evidence>
<protein>
    <submittedName>
        <fullName evidence="8">Tyrosine-type recombinase/integrase</fullName>
    </submittedName>
</protein>
<dbReference type="Proteomes" id="UP000518904">
    <property type="component" value="Unassembled WGS sequence"/>
</dbReference>
<organism evidence="8 9">
    <name type="scientific">Vibrio parahaemolyticus</name>
    <dbReference type="NCBI Taxonomy" id="670"/>
    <lineage>
        <taxon>Bacteria</taxon>
        <taxon>Pseudomonadati</taxon>
        <taxon>Pseudomonadota</taxon>
        <taxon>Gammaproteobacteria</taxon>
        <taxon>Vibrionales</taxon>
        <taxon>Vibrionaceae</taxon>
        <taxon>Vibrio</taxon>
    </lineage>
</organism>
<dbReference type="InterPro" id="IPR002104">
    <property type="entry name" value="Integrase_catalytic"/>
</dbReference>
<keyword evidence="3 5" id="KW-0238">DNA-binding</keyword>
<evidence type="ECO:0000313" key="8">
    <source>
        <dbReference type="EMBL" id="NMU83480.1"/>
    </source>
</evidence>
<dbReference type="PANTHER" id="PTHR30349">
    <property type="entry name" value="PHAGE INTEGRASE-RELATED"/>
    <property type="match status" value="1"/>
</dbReference>
<dbReference type="Gene3D" id="1.10.150.130">
    <property type="match status" value="1"/>
</dbReference>
<feature type="domain" description="Tyr recombinase" evidence="6">
    <location>
        <begin position="119"/>
        <end position="317"/>
    </location>
</feature>
<dbReference type="PROSITE" id="PS51898">
    <property type="entry name" value="TYR_RECOMBINASE"/>
    <property type="match status" value="1"/>
</dbReference>
<evidence type="ECO:0000256" key="2">
    <source>
        <dbReference type="ARBA" id="ARBA00022908"/>
    </source>
</evidence>
<dbReference type="GO" id="GO:0003677">
    <property type="term" value="F:DNA binding"/>
    <property type="evidence" value="ECO:0007669"/>
    <property type="project" value="UniProtKB-UniRule"/>
</dbReference>
<dbReference type="Pfam" id="PF14659">
    <property type="entry name" value="Phage_int_SAM_3"/>
    <property type="match status" value="1"/>
</dbReference>
<accession>A0A7Y0SHD9</accession>
<dbReference type="InterPro" id="IPR004107">
    <property type="entry name" value="Integrase_SAM-like_N"/>
</dbReference>
<evidence type="ECO:0000256" key="1">
    <source>
        <dbReference type="ARBA" id="ARBA00008857"/>
    </source>
</evidence>
<evidence type="ECO:0000256" key="3">
    <source>
        <dbReference type="ARBA" id="ARBA00023125"/>
    </source>
</evidence>
<comment type="caution">
    <text evidence="8">The sequence shown here is derived from an EMBL/GenBank/DDBJ whole genome shotgun (WGS) entry which is preliminary data.</text>
</comment>
<reference evidence="8 9" key="1">
    <citation type="submission" date="2020-04" db="EMBL/GenBank/DDBJ databases">
        <title>Whole-genome sequencing of Vibrio spp. from China reveals different genetic environments of blaCTX-M-14 among diverse lineages.</title>
        <authorList>
            <person name="Zheng Z."/>
            <person name="Ye L."/>
            <person name="Chen S."/>
        </authorList>
    </citation>
    <scope>NUCLEOTIDE SEQUENCE [LARGE SCALE GENOMIC DNA]</scope>
    <source>
        <strain evidence="8 9">Vb0551</strain>
    </source>
</reference>
<evidence type="ECO:0000256" key="4">
    <source>
        <dbReference type="ARBA" id="ARBA00023172"/>
    </source>
</evidence>
<dbReference type="Gene3D" id="1.10.443.10">
    <property type="entry name" value="Intergrase catalytic core"/>
    <property type="match status" value="1"/>
</dbReference>
<dbReference type="InterPro" id="IPR011010">
    <property type="entry name" value="DNA_brk_join_enz"/>
</dbReference>
<dbReference type="InterPro" id="IPR013762">
    <property type="entry name" value="Integrase-like_cat_sf"/>
</dbReference>
<sequence>MTKRTTTKTFETANKVFLKELEHRVEETTFRGYKTCANCINALIGTKRIADLTHHDLDNFVNITLCEVTHSDNKLGYAKSTRKNIASYINQLFAYFYAKEELKKNICATKIKVIGGEDRSAVKTYSAQTTNTLKLSDTYLSLVALFIMSIGLRPSEAVALTESSVYRDDLGNIRLIINKAAPLSQIKGTKNKSSERIIVLSPLSVDFLNRLLVKQGRSLEYALTSMSTEQTLFTNPHTGGRLIGTKQLYTYLAKEFARLELTYFGVKPCRHTFATRCATNGMPFEDLAGYLGHSSTKMVKELYINKDEFAHGQKHQACLSSIMN</sequence>
<name>A0A7Y0SHD9_VIBPH</name>
<dbReference type="PROSITE" id="PS51900">
    <property type="entry name" value="CB"/>
    <property type="match status" value="1"/>
</dbReference>
<keyword evidence="2" id="KW-0229">DNA integration</keyword>
<dbReference type="InterPro" id="IPR010998">
    <property type="entry name" value="Integrase_recombinase_N"/>
</dbReference>
<dbReference type="SUPFAM" id="SSF56349">
    <property type="entry name" value="DNA breaking-rejoining enzymes"/>
    <property type="match status" value="1"/>
</dbReference>
<dbReference type="EMBL" id="JABCLB010001107">
    <property type="protein sequence ID" value="NMU83480.1"/>
    <property type="molecule type" value="Genomic_DNA"/>
</dbReference>
<dbReference type="Pfam" id="PF00589">
    <property type="entry name" value="Phage_integrase"/>
    <property type="match status" value="1"/>
</dbReference>
<keyword evidence="4" id="KW-0233">DNA recombination</keyword>
<dbReference type="InterPro" id="IPR050090">
    <property type="entry name" value="Tyrosine_recombinase_XerCD"/>
</dbReference>
<gene>
    <name evidence="8" type="ORF">HKB16_11305</name>
</gene>
<dbReference type="RefSeq" id="WP_169566696.1">
    <property type="nucleotide sequence ID" value="NZ_CP041201.1"/>
</dbReference>
<evidence type="ECO:0000259" key="7">
    <source>
        <dbReference type="PROSITE" id="PS51900"/>
    </source>
</evidence>
<evidence type="ECO:0000256" key="5">
    <source>
        <dbReference type="PROSITE-ProRule" id="PRU01248"/>
    </source>
</evidence>
<dbReference type="InterPro" id="IPR044068">
    <property type="entry name" value="CB"/>
</dbReference>
<comment type="similarity">
    <text evidence="1">Belongs to the 'phage' integrase family.</text>
</comment>
<feature type="domain" description="Core-binding (CB)" evidence="7">
    <location>
        <begin position="8"/>
        <end position="97"/>
    </location>
</feature>
<proteinExistence type="inferred from homology"/>
<evidence type="ECO:0000259" key="6">
    <source>
        <dbReference type="PROSITE" id="PS51898"/>
    </source>
</evidence>
<dbReference type="GO" id="GO:0006310">
    <property type="term" value="P:DNA recombination"/>
    <property type="evidence" value="ECO:0007669"/>
    <property type="project" value="UniProtKB-KW"/>
</dbReference>